<organism evidence="26 27">
    <name type="scientific">Paramormyrops kingsleyae</name>
    <dbReference type="NCBI Taxonomy" id="1676925"/>
    <lineage>
        <taxon>Eukaryota</taxon>
        <taxon>Metazoa</taxon>
        <taxon>Chordata</taxon>
        <taxon>Craniata</taxon>
        <taxon>Vertebrata</taxon>
        <taxon>Euteleostomi</taxon>
        <taxon>Actinopterygii</taxon>
        <taxon>Neopterygii</taxon>
        <taxon>Teleostei</taxon>
        <taxon>Osteoglossocephala</taxon>
        <taxon>Osteoglossomorpha</taxon>
        <taxon>Osteoglossiformes</taxon>
        <taxon>Mormyridae</taxon>
        <taxon>Paramormyrops</taxon>
    </lineage>
</organism>
<evidence type="ECO:0000256" key="13">
    <source>
        <dbReference type="ARBA" id="ARBA00022703"/>
    </source>
</evidence>
<evidence type="ECO:0000256" key="17">
    <source>
        <dbReference type="ARBA" id="ARBA00023054"/>
    </source>
</evidence>
<evidence type="ECO:0000259" key="25">
    <source>
        <dbReference type="Pfam" id="PF20920"/>
    </source>
</evidence>
<evidence type="ECO:0000256" key="2">
    <source>
        <dbReference type="ARBA" id="ARBA00004496"/>
    </source>
</evidence>
<feature type="domain" description="Daxx histone-binding" evidence="25">
    <location>
        <begin position="302"/>
        <end position="387"/>
    </location>
</feature>
<keyword evidence="19" id="KW-0143">Chaperone</keyword>
<evidence type="ECO:0000256" key="23">
    <source>
        <dbReference type="SAM" id="MobiDB-lite"/>
    </source>
</evidence>
<feature type="compositionally biased region" description="Polar residues" evidence="23">
    <location>
        <begin position="597"/>
        <end position="621"/>
    </location>
</feature>
<keyword evidence="12" id="KW-0597">Phosphoprotein</keyword>
<dbReference type="STRING" id="1676925.ENSPKIP00000001831"/>
<dbReference type="InterPro" id="IPR046426">
    <property type="entry name" value="DAXX_histone-bd_sf"/>
</dbReference>
<evidence type="ECO:0000256" key="18">
    <source>
        <dbReference type="ARBA" id="ARBA00023163"/>
    </source>
</evidence>
<feature type="compositionally biased region" description="Basic and acidic residues" evidence="23">
    <location>
        <begin position="390"/>
        <end position="416"/>
    </location>
</feature>
<keyword evidence="14" id="KW-0832">Ubl conjugation</keyword>
<dbReference type="GO" id="GO:0005730">
    <property type="term" value="C:nucleolus"/>
    <property type="evidence" value="ECO:0007669"/>
    <property type="project" value="UniProtKB-SubCell"/>
</dbReference>
<keyword evidence="13" id="KW-0053">Apoptosis</keyword>
<reference evidence="26" key="2">
    <citation type="submission" date="2025-09" db="UniProtKB">
        <authorList>
            <consortium name="Ensembl"/>
        </authorList>
    </citation>
    <scope>IDENTIFICATION</scope>
</reference>
<accession>A0A3B3Q8W3</accession>
<dbReference type="Gene3D" id="1.20.58.2170">
    <property type="match status" value="1"/>
</dbReference>
<evidence type="ECO:0000256" key="10">
    <source>
        <dbReference type="ARBA" id="ARBA00022491"/>
    </source>
</evidence>
<evidence type="ECO:0000256" key="6">
    <source>
        <dbReference type="ARBA" id="ARBA00008592"/>
    </source>
</evidence>
<evidence type="ECO:0000259" key="24">
    <source>
        <dbReference type="Pfam" id="PF03344"/>
    </source>
</evidence>
<dbReference type="Pfam" id="PF03344">
    <property type="entry name" value="Daxx"/>
    <property type="match status" value="1"/>
</dbReference>
<reference evidence="26" key="1">
    <citation type="submission" date="2025-08" db="UniProtKB">
        <authorList>
            <consortium name="Ensembl"/>
        </authorList>
    </citation>
    <scope>IDENTIFICATION</scope>
</reference>
<evidence type="ECO:0000256" key="21">
    <source>
        <dbReference type="ARBA" id="ARBA00023328"/>
    </source>
</evidence>
<evidence type="ECO:0000256" key="15">
    <source>
        <dbReference type="ARBA" id="ARBA00022853"/>
    </source>
</evidence>
<feature type="compositionally biased region" description="Polar residues" evidence="23">
    <location>
        <begin position="655"/>
        <end position="664"/>
    </location>
</feature>
<evidence type="ECO:0000256" key="22">
    <source>
        <dbReference type="ARBA" id="ARBA00029641"/>
    </source>
</evidence>
<comment type="similarity">
    <text evidence="6">Belongs to the DAXX family.</text>
</comment>
<evidence type="ECO:0000256" key="4">
    <source>
        <dbReference type="ARBA" id="ARBA00004604"/>
    </source>
</evidence>
<dbReference type="CTD" id="1616"/>
<dbReference type="Ensembl" id="ENSPKIT00000025763.1">
    <property type="protein sequence ID" value="ENSPKIP00000001831.1"/>
    <property type="gene ID" value="ENSPKIG00000019957.1"/>
</dbReference>
<name>A0A3B3Q8W3_9TELE</name>
<dbReference type="GO" id="GO:0003714">
    <property type="term" value="F:transcription corepressor activity"/>
    <property type="evidence" value="ECO:0007669"/>
    <property type="project" value="Ensembl"/>
</dbReference>
<evidence type="ECO:0000256" key="5">
    <source>
        <dbReference type="ARBA" id="ARBA00004642"/>
    </source>
</evidence>
<protein>
    <recommendedName>
        <fullName evidence="7">Death domain-associated protein 6</fullName>
    </recommendedName>
    <alternativeName>
        <fullName evidence="22">Daxx</fullName>
    </alternativeName>
</protein>
<dbReference type="FunFam" id="1.10.8.810:FF:000001">
    <property type="entry name" value="Death domain-associated protein 6"/>
    <property type="match status" value="1"/>
</dbReference>
<feature type="domain" description="Daxx N-terminal Rassf1C-interacting" evidence="24">
    <location>
        <begin position="57"/>
        <end position="153"/>
    </location>
</feature>
<dbReference type="GO" id="GO:0006334">
    <property type="term" value="P:nucleosome assembly"/>
    <property type="evidence" value="ECO:0007669"/>
    <property type="project" value="TreeGrafter"/>
</dbReference>
<evidence type="ECO:0000256" key="9">
    <source>
        <dbReference type="ARBA" id="ARBA00022490"/>
    </source>
</evidence>
<dbReference type="CDD" id="cd13150">
    <property type="entry name" value="DAXX_histone_binding"/>
    <property type="match status" value="1"/>
</dbReference>
<evidence type="ECO:0000256" key="19">
    <source>
        <dbReference type="ARBA" id="ARBA00023186"/>
    </source>
</evidence>
<dbReference type="GO" id="GO:0006915">
    <property type="term" value="P:apoptotic process"/>
    <property type="evidence" value="ECO:0007669"/>
    <property type="project" value="UniProtKB-KW"/>
</dbReference>
<dbReference type="Proteomes" id="UP000261540">
    <property type="component" value="Unplaced"/>
</dbReference>
<keyword evidence="21" id="KW-0137">Centromere</keyword>
<feature type="compositionally biased region" description="Polar residues" evidence="23">
    <location>
        <begin position="685"/>
        <end position="694"/>
    </location>
</feature>
<sequence length="737" mass="81125">MAADSKVMESIVILDDEEEEEEKACSRASSSSSQLPVDSGSARVSVPVPTHITTSPFASAQKDSSILRIENQKLFMEFVEHCRTLTQDHPEVITFLQAKHAKVSPDFLASVELRNTLGRCLTRAQAGRSKTFVYINELCTVLKQHAAKKRLPVTPAPSAAEGDPGGAEQPQEGRPTSPEPGEQKKTVKASKRQIAYLENLLKVYYEEIRRLQEKEISLDDMVEEDCSYIQEHKLKRKMMKIYDKLCELKGCNTLTGRVIEQKVSYTGTRYPEINKKIERFINSLESRQNPPDYADILRLVRRVNERHGLLLSQKQVTQIAQDSFRETGNRLQERRHLDMVFNFGSHLTDEYKPALDPALSDPVLARKLRSNRELALTRLEEVVSKYALHQDDSEEQERKKRQEKLKKEKAPDDKQEATPAENETKGEEEDEGCESDGEVAESEGQEDDEDEEEEVSSDPDIEEELTASQSQEGADEEDGGEEEEEATDESDIQQQWGAGVSTSPEDVDMNGEEDSRSVSSCQGHGGEERPPSVREEGKDGSTPPVSPSQSEAVDPDKCLLTVASKSASSDHLIAASPSSGAEVCLPSSILDTEIGSCSSLMANPDSLPSSPAMVLSNQHSLSPPHDSRSANCSPLPLSPQAIMKTPSSRKRKRMTGSSGQSALNGSHKRACADSDDDIPLDMGVVSSSPQQADSTRADSPCQELVSSSQCTPPPKRNKVNVATQCDPDEVIVLSDSD</sequence>
<keyword evidence="10" id="KW-0678">Repressor</keyword>
<keyword evidence="17" id="KW-0175">Coiled coil</keyword>
<evidence type="ECO:0000256" key="1">
    <source>
        <dbReference type="ARBA" id="ARBA00004322"/>
    </source>
</evidence>
<dbReference type="GO" id="GO:0042981">
    <property type="term" value="P:regulation of apoptotic process"/>
    <property type="evidence" value="ECO:0007669"/>
    <property type="project" value="TreeGrafter"/>
</dbReference>
<keyword evidence="8" id="KW-0158">Chromosome</keyword>
<proteinExistence type="inferred from homology"/>
<keyword evidence="20" id="KW-0539">Nucleus</keyword>
<dbReference type="FunFam" id="1.20.58.2170:FF:000001">
    <property type="entry name" value="Death domain-associated protein 6"/>
    <property type="match status" value="1"/>
</dbReference>
<dbReference type="Pfam" id="PF20920">
    <property type="entry name" value="DAXX_hist_bd"/>
    <property type="match status" value="1"/>
</dbReference>
<dbReference type="GO" id="GO:0042393">
    <property type="term" value="F:histone binding"/>
    <property type="evidence" value="ECO:0007669"/>
    <property type="project" value="InterPro"/>
</dbReference>
<dbReference type="GO" id="GO:0016605">
    <property type="term" value="C:PML body"/>
    <property type="evidence" value="ECO:0007669"/>
    <property type="project" value="UniProtKB-SubCell"/>
</dbReference>
<evidence type="ECO:0000256" key="16">
    <source>
        <dbReference type="ARBA" id="ARBA00023015"/>
    </source>
</evidence>
<evidence type="ECO:0000256" key="14">
    <source>
        <dbReference type="ARBA" id="ARBA00022843"/>
    </source>
</evidence>
<feature type="compositionally biased region" description="Acidic residues" evidence="23">
    <location>
        <begin position="426"/>
        <end position="465"/>
    </location>
</feature>
<feature type="region of interest" description="Disordered" evidence="23">
    <location>
        <begin position="150"/>
        <end position="188"/>
    </location>
</feature>
<keyword evidence="9" id="KW-0963">Cytoplasm</keyword>
<evidence type="ECO:0000313" key="27">
    <source>
        <dbReference type="Proteomes" id="UP000261540"/>
    </source>
</evidence>
<evidence type="ECO:0000256" key="12">
    <source>
        <dbReference type="ARBA" id="ARBA00022553"/>
    </source>
</evidence>
<evidence type="ECO:0000256" key="8">
    <source>
        <dbReference type="ARBA" id="ARBA00022454"/>
    </source>
</evidence>
<evidence type="ECO:0000256" key="20">
    <source>
        <dbReference type="ARBA" id="ARBA00023242"/>
    </source>
</evidence>
<dbReference type="GO" id="GO:0000775">
    <property type="term" value="C:chromosome, centromeric region"/>
    <property type="evidence" value="ECO:0007669"/>
    <property type="project" value="UniProtKB-SubCell"/>
</dbReference>
<dbReference type="CDD" id="cd13151">
    <property type="entry name" value="DAXX_helical_bundle"/>
    <property type="match status" value="1"/>
</dbReference>
<feature type="region of interest" description="Disordered" evidence="23">
    <location>
        <begin position="390"/>
        <end position="558"/>
    </location>
</feature>
<dbReference type="Gene3D" id="1.10.8.810">
    <property type="entry name" value="Daxx helical bundle domain"/>
    <property type="match status" value="1"/>
</dbReference>
<evidence type="ECO:0000256" key="3">
    <source>
        <dbReference type="ARBA" id="ARBA00004584"/>
    </source>
</evidence>
<dbReference type="AlphaFoldDB" id="A0A3B3Q8W3"/>
<dbReference type="GeneTree" id="ENSGT00390000009448"/>
<dbReference type="GO" id="GO:0003713">
    <property type="term" value="F:transcription coactivator activity"/>
    <property type="evidence" value="ECO:0007669"/>
    <property type="project" value="TreeGrafter"/>
</dbReference>
<dbReference type="GO" id="GO:0050681">
    <property type="term" value="F:nuclear androgen receptor binding"/>
    <property type="evidence" value="ECO:0007669"/>
    <property type="project" value="TreeGrafter"/>
</dbReference>
<feature type="region of interest" description="Disordered" evidence="23">
    <location>
        <begin position="1"/>
        <end position="42"/>
    </location>
</feature>
<dbReference type="InterPro" id="IPR031333">
    <property type="entry name" value="Daxx_N"/>
</dbReference>
<feature type="compositionally biased region" description="Acidic residues" evidence="23">
    <location>
        <begin position="473"/>
        <end position="491"/>
    </location>
</feature>
<dbReference type="GO" id="GO:0005737">
    <property type="term" value="C:cytoplasm"/>
    <property type="evidence" value="ECO:0007669"/>
    <property type="project" value="UniProtKB-SubCell"/>
</dbReference>
<keyword evidence="27" id="KW-1185">Reference proteome</keyword>
<feature type="compositionally biased region" description="Basic and acidic residues" evidence="23">
    <location>
        <begin position="525"/>
        <end position="539"/>
    </location>
</feature>
<keyword evidence="18" id="KW-0804">Transcription</keyword>
<keyword evidence="16" id="KW-0805">Transcription regulation</keyword>
<keyword evidence="15" id="KW-0156">Chromatin regulator</keyword>
<dbReference type="InterPro" id="IPR046378">
    <property type="entry name" value="DAXX_histone-bd"/>
</dbReference>
<evidence type="ECO:0000313" key="26">
    <source>
        <dbReference type="Ensembl" id="ENSPKIP00000001831.1"/>
    </source>
</evidence>
<evidence type="ECO:0000256" key="11">
    <source>
        <dbReference type="ARBA" id="ARBA00022499"/>
    </source>
</evidence>
<keyword evidence="11" id="KW-1017">Isopeptide bond</keyword>
<dbReference type="PANTHER" id="PTHR12766">
    <property type="entry name" value="DEATH DOMAIN-ASSOCIATED PROTEIN 6 DAXX"/>
    <property type="match status" value="1"/>
</dbReference>
<feature type="region of interest" description="Disordered" evidence="23">
    <location>
        <begin position="597"/>
        <end position="722"/>
    </location>
</feature>
<comment type="subcellular location">
    <subcellularLocation>
        <location evidence="3">Chromosome</location>
        <location evidence="3">Centromere</location>
    </subcellularLocation>
    <subcellularLocation>
        <location evidence="2">Cytoplasm</location>
    </subcellularLocation>
    <subcellularLocation>
        <location evidence="1">Nucleus</location>
        <location evidence="1">PML body</location>
    </subcellularLocation>
    <subcellularLocation>
        <location evidence="4">Nucleus</location>
        <location evidence="4">Nucleolus</location>
    </subcellularLocation>
    <subcellularLocation>
        <location evidence="5">Nucleus</location>
        <location evidence="5">Nucleoplasm</location>
    </subcellularLocation>
</comment>
<feature type="compositionally biased region" description="Polar residues" evidence="23">
    <location>
        <begin position="492"/>
        <end position="504"/>
    </location>
</feature>
<dbReference type="InterPro" id="IPR038298">
    <property type="entry name" value="Daxx_N_sf"/>
</dbReference>
<dbReference type="PANTHER" id="PTHR12766:SF7">
    <property type="entry name" value="DEATH DOMAIN-ASSOCIATED PROTEIN 6"/>
    <property type="match status" value="1"/>
</dbReference>
<evidence type="ECO:0000256" key="7">
    <source>
        <dbReference type="ARBA" id="ARBA00019298"/>
    </source>
</evidence>